<sequence length="99" mass="11036">MVPKLSISSVMVFSFKSNQMEYNLGAPLGRVSWVSRHVYAALGPYAAHEDWHPPQHVVWQALVLVPSAAFGHCAFAAMRCCTIKLGRDTYATRLMARQT</sequence>
<keyword evidence="2" id="KW-1185">Reference proteome</keyword>
<name>A0ABS8TJU7_DATST</name>
<reference evidence="1 2" key="1">
    <citation type="journal article" date="2021" name="BMC Genomics">
        <title>Datura genome reveals duplications of psychoactive alkaloid biosynthetic genes and high mutation rate following tissue culture.</title>
        <authorList>
            <person name="Rajewski A."/>
            <person name="Carter-House D."/>
            <person name="Stajich J."/>
            <person name="Litt A."/>
        </authorList>
    </citation>
    <scope>NUCLEOTIDE SEQUENCE [LARGE SCALE GENOMIC DNA]</scope>
    <source>
        <strain evidence="1">AR-01</strain>
    </source>
</reference>
<dbReference type="Proteomes" id="UP000823775">
    <property type="component" value="Unassembled WGS sequence"/>
</dbReference>
<organism evidence="1 2">
    <name type="scientific">Datura stramonium</name>
    <name type="common">Jimsonweed</name>
    <name type="synonym">Common thornapple</name>
    <dbReference type="NCBI Taxonomy" id="4076"/>
    <lineage>
        <taxon>Eukaryota</taxon>
        <taxon>Viridiplantae</taxon>
        <taxon>Streptophyta</taxon>
        <taxon>Embryophyta</taxon>
        <taxon>Tracheophyta</taxon>
        <taxon>Spermatophyta</taxon>
        <taxon>Magnoliopsida</taxon>
        <taxon>eudicotyledons</taxon>
        <taxon>Gunneridae</taxon>
        <taxon>Pentapetalae</taxon>
        <taxon>asterids</taxon>
        <taxon>lamiids</taxon>
        <taxon>Solanales</taxon>
        <taxon>Solanaceae</taxon>
        <taxon>Solanoideae</taxon>
        <taxon>Datureae</taxon>
        <taxon>Datura</taxon>
    </lineage>
</organism>
<dbReference type="EMBL" id="JACEIK010001725">
    <property type="protein sequence ID" value="MCD7471807.1"/>
    <property type="molecule type" value="Genomic_DNA"/>
</dbReference>
<proteinExistence type="predicted"/>
<gene>
    <name evidence="1" type="ORF">HAX54_012476</name>
</gene>
<comment type="caution">
    <text evidence="1">The sequence shown here is derived from an EMBL/GenBank/DDBJ whole genome shotgun (WGS) entry which is preliminary data.</text>
</comment>
<evidence type="ECO:0000313" key="2">
    <source>
        <dbReference type="Proteomes" id="UP000823775"/>
    </source>
</evidence>
<evidence type="ECO:0000313" key="1">
    <source>
        <dbReference type="EMBL" id="MCD7471807.1"/>
    </source>
</evidence>
<protein>
    <submittedName>
        <fullName evidence="1">Uncharacterized protein</fullName>
    </submittedName>
</protein>
<accession>A0ABS8TJU7</accession>